<dbReference type="PROSITE" id="PS01068">
    <property type="entry name" value="OMPA_1"/>
    <property type="match status" value="1"/>
</dbReference>
<dbReference type="CDD" id="cd07185">
    <property type="entry name" value="OmpA_C-like"/>
    <property type="match status" value="1"/>
</dbReference>
<dbReference type="PRINTS" id="PR01022">
    <property type="entry name" value="OUTRMMBRANEA"/>
</dbReference>
<dbReference type="InterPro" id="IPR006664">
    <property type="entry name" value="OMP_bac"/>
</dbReference>
<evidence type="ECO:0000256" key="1">
    <source>
        <dbReference type="ARBA" id="ARBA00004571"/>
    </source>
</evidence>
<dbReference type="Pfam" id="PF00691">
    <property type="entry name" value="OmpA"/>
    <property type="match status" value="1"/>
</dbReference>
<evidence type="ECO:0000313" key="15">
    <source>
        <dbReference type="Proteomes" id="UP000250086"/>
    </source>
</evidence>
<keyword evidence="9" id="KW-1015">Disulfide bond</keyword>
<dbReference type="InterPro" id="IPR050330">
    <property type="entry name" value="Bact_OuterMem_StrucFunc"/>
</dbReference>
<evidence type="ECO:0000256" key="7">
    <source>
        <dbReference type="ARBA" id="ARBA00023114"/>
    </source>
</evidence>
<feature type="signal peptide" evidence="12">
    <location>
        <begin position="1"/>
        <end position="22"/>
    </location>
</feature>
<protein>
    <submittedName>
        <fullName evidence="14">Outer membrane protein II</fullName>
    </submittedName>
</protein>
<dbReference type="InterPro" id="IPR006690">
    <property type="entry name" value="OMPA-like_CS"/>
</dbReference>
<dbReference type="PROSITE" id="PS51257">
    <property type="entry name" value="PROKAR_LIPOPROTEIN"/>
    <property type="match status" value="1"/>
</dbReference>
<dbReference type="GO" id="GO:0006811">
    <property type="term" value="P:monoatomic ion transport"/>
    <property type="evidence" value="ECO:0007669"/>
    <property type="project" value="UniProtKB-KW"/>
</dbReference>
<evidence type="ECO:0000313" key="14">
    <source>
        <dbReference type="EMBL" id="SPT69190.1"/>
    </source>
</evidence>
<evidence type="ECO:0000256" key="8">
    <source>
        <dbReference type="ARBA" id="ARBA00023136"/>
    </source>
</evidence>
<gene>
    <name evidence="14" type="primary">ompA</name>
    <name evidence="14" type="ORF">NCTC13093_00554</name>
</gene>
<dbReference type="Proteomes" id="UP000250086">
    <property type="component" value="Unassembled WGS sequence"/>
</dbReference>
<dbReference type="EMBL" id="UAPV01000001">
    <property type="protein sequence ID" value="SPT69190.1"/>
    <property type="molecule type" value="Genomic_DNA"/>
</dbReference>
<dbReference type="SUPFAM" id="SSF103088">
    <property type="entry name" value="OmpA-like"/>
    <property type="match status" value="1"/>
</dbReference>
<dbReference type="RefSeq" id="WP_113743376.1">
    <property type="nucleotide sequence ID" value="NZ_UAPV01000001.1"/>
</dbReference>
<organism evidence="14 15">
    <name type="scientific">Anaerobiospirillum thomasii</name>
    <dbReference type="NCBI Taxonomy" id="179995"/>
    <lineage>
        <taxon>Bacteria</taxon>
        <taxon>Pseudomonadati</taxon>
        <taxon>Pseudomonadota</taxon>
        <taxon>Gammaproteobacteria</taxon>
        <taxon>Aeromonadales</taxon>
        <taxon>Succinivibrionaceae</taxon>
        <taxon>Anaerobiospirillum</taxon>
    </lineage>
</organism>
<evidence type="ECO:0000256" key="9">
    <source>
        <dbReference type="ARBA" id="ARBA00023157"/>
    </source>
</evidence>
<keyword evidence="6" id="KW-0406">Ion transport</keyword>
<comment type="similarity">
    <text evidence="2">Belongs to the outer membrane OOP (TC 1.B.6) superfamily. OmpA family.</text>
</comment>
<sequence length="340" mass="35910">MKKNLLALSVALAVGSMSCAYAAVPQTASVGVLGGFSFLEAGSNEYAKISDKSGYAVGAYFGYDFTSWIGVETAYQYLGGFEATDKAAKKDHNLSVRGPQFALRLAYPLSETGSDVFFKAGGMYAQANYNGDHSNNWRPVVGAGVQYVFDNGLGLRAGYDHVFGAVQFEADSKGAEIESDLGYAYVGLQYTFGRPAPAPAPAPVAKPAPAPQQYNYSLDAGALFPFDGSKLSDDGVNQIAGVVADVKAQNLNDVSYDVKGYTDRIGNEQYNLKLSEKRAQAVTDALIANGVEASKVTSAGYGEADPVTGDKCDGLSRAKLIECLGPDRRVEIVVQGEGTK</sequence>
<dbReference type="PRINTS" id="PR01021">
    <property type="entry name" value="OMPADOMAIN"/>
</dbReference>
<accession>A0A2X0VNB6</accession>
<dbReference type="PANTHER" id="PTHR30329:SF21">
    <property type="entry name" value="LIPOPROTEIN YIAD-RELATED"/>
    <property type="match status" value="1"/>
</dbReference>
<keyword evidence="7" id="KW-0626">Porin</keyword>
<evidence type="ECO:0000256" key="5">
    <source>
        <dbReference type="ARBA" id="ARBA00022692"/>
    </source>
</evidence>
<feature type="domain" description="OmpA-like" evidence="13">
    <location>
        <begin position="211"/>
        <end position="338"/>
    </location>
</feature>
<dbReference type="InterPro" id="IPR002368">
    <property type="entry name" value="OmpA"/>
</dbReference>
<dbReference type="InterPro" id="IPR011250">
    <property type="entry name" value="OMP/PagP_B-barrel"/>
</dbReference>
<comment type="subcellular location">
    <subcellularLocation>
        <location evidence="1">Cell outer membrane</location>
        <topology evidence="1">Multi-pass membrane protein</topology>
    </subcellularLocation>
</comment>
<dbReference type="InterPro" id="IPR006665">
    <property type="entry name" value="OmpA-like"/>
</dbReference>
<evidence type="ECO:0000256" key="11">
    <source>
        <dbReference type="PROSITE-ProRule" id="PRU00473"/>
    </source>
</evidence>
<dbReference type="GO" id="GO:0009279">
    <property type="term" value="C:cell outer membrane"/>
    <property type="evidence" value="ECO:0007669"/>
    <property type="project" value="UniProtKB-SubCell"/>
</dbReference>
<dbReference type="InterPro" id="IPR036737">
    <property type="entry name" value="OmpA-like_sf"/>
</dbReference>
<dbReference type="Gene3D" id="2.40.160.20">
    <property type="match status" value="1"/>
</dbReference>
<proteinExistence type="inferred from homology"/>
<evidence type="ECO:0000256" key="10">
    <source>
        <dbReference type="ARBA" id="ARBA00023237"/>
    </source>
</evidence>
<keyword evidence="5" id="KW-0812">Transmembrane</keyword>
<dbReference type="GO" id="GO:0046930">
    <property type="term" value="C:pore complex"/>
    <property type="evidence" value="ECO:0007669"/>
    <property type="project" value="UniProtKB-KW"/>
</dbReference>
<keyword evidence="12" id="KW-0732">Signal</keyword>
<dbReference type="SUPFAM" id="SSF56925">
    <property type="entry name" value="OMPA-like"/>
    <property type="match status" value="1"/>
</dbReference>
<keyword evidence="3" id="KW-0813">Transport</keyword>
<keyword evidence="8 11" id="KW-0472">Membrane</keyword>
<dbReference type="Gene3D" id="3.30.1330.60">
    <property type="entry name" value="OmpA-like domain"/>
    <property type="match status" value="1"/>
</dbReference>
<dbReference type="PANTHER" id="PTHR30329">
    <property type="entry name" value="STATOR ELEMENT OF FLAGELLAR MOTOR COMPLEX"/>
    <property type="match status" value="1"/>
</dbReference>
<name>A0A2X0VNB6_9GAMM</name>
<keyword evidence="10" id="KW-0998">Cell outer membrane</keyword>
<reference evidence="14 15" key="1">
    <citation type="submission" date="2018-06" db="EMBL/GenBank/DDBJ databases">
        <authorList>
            <consortium name="Pathogen Informatics"/>
            <person name="Doyle S."/>
        </authorList>
    </citation>
    <scope>NUCLEOTIDE SEQUENCE [LARGE SCALE GENOMIC DNA]</scope>
    <source>
        <strain evidence="14 15">NCTC13093</strain>
    </source>
</reference>
<evidence type="ECO:0000256" key="12">
    <source>
        <dbReference type="SAM" id="SignalP"/>
    </source>
</evidence>
<keyword evidence="15" id="KW-1185">Reference proteome</keyword>
<feature type="chain" id="PRO_5016077511" evidence="12">
    <location>
        <begin position="23"/>
        <end position="340"/>
    </location>
</feature>
<dbReference type="InterPro" id="IPR000498">
    <property type="entry name" value="OmpA-like_TM_dom"/>
</dbReference>
<evidence type="ECO:0000256" key="6">
    <source>
        <dbReference type="ARBA" id="ARBA00023065"/>
    </source>
</evidence>
<keyword evidence="4" id="KW-1134">Transmembrane beta strand</keyword>
<evidence type="ECO:0000256" key="4">
    <source>
        <dbReference type="ARBA" id="ARBA00022452"/>
    </source>
</evidence>
<evidence type="ECO:0000259" key="13">
    <source>
        <dbReference type="PROSITE" id="PS51123"/>
    </source>
</evidence>
<evidence type="ECO:0000256" key="3">
    <source>
        <dbReference type="ARBA" id="ARBA00022448"/>
    </source>
</evidence>
<evidence type="ECO:0000256" key="2">
    <source>
        <dbReference type="ARBA" id="ARBA00005710"/>
    </source>
</evidence>
<dbReference type="PROSITE" id="PS51123">
    <property type="entry name" value="OMPA_2"/>
    <property type="match status" value="1"/>
</dbReference>
<dbReference type="Pfam" id="PF01389">
    <property type="entry name" value="OmpA_membrane"/>
    <property type="match status" value="1"/>
</dbReference>
<dbReference type="AlphaFoldDB" id="A0A2X0VNB6"/>
<dbReference type="GO" id="GO:0015288">
    <property type="term" value="F:porin activity"/>
    <property type="evidence" value="ECO:0007669"/>
    <property type="project" value="UniProtKB-KW"/>
</dbReference>